<feature type="region of interest" description="Disordered" evidence="1">
    <location>
        <begin position="1"/>
        <end position="66"/>
    </location>
</feature>
<evidence type="ECO:0000256" key="2">
    <source>
        <dbReference type="SAM" id="Phobius"/>
    </source>
</evidence>
<dbReference type="Proteomes" id="UP001174936">
    <property type="component" value="Unassembled WGS sequence"/>
</dbReference>
<reference evidence="3" key="1">
    <citation type="submission" date="2023-06" db="EMBL/GenBank/DDBJ databases">
        <title>Genome-scale phylogeny and comparative genomics of the fungal order Sordariales.</title>
        <authorList>
            <consortium name="Lawrence Berkeley National Laboratory"/>
            <person name="Hensen N."/>
            <person name="Bonometti L."/>
            <person name="Westerberg I."/>
            <person name="Brannstrom I.O."/>
            <person name="Guillou S."/>
            <person name="Cros-Aarteil S."/>
            <person name="Calhoun S."/>
            <person name="Haridas S."/>
            <person name="Kuo A."/>
            <person name="Mondo S."/>
            <person name="Pangilinan J."/>
            <person name="Riley R."/>
            <person name="Labutti K."/>
            <person name="Andreopoulos B."/>
            <person name="Lipzen A."/>
            <person name="Chen C."/>
            <person name="Yanf M."/>
            <person name="Daum C."/>
            <person name="Ng V."/>
            <person name="Clum A."/>
            <person name="Steindorff A."/>
            <person name="Ohm R."/>
            <person name="Martin F."/>
            <person name="Silar P."/>
            <person name="Natvig D."/>
            <person name="Lalanne C."/>
            <person name="Gautier V."/>
            <person name="Ament-Velasquez S.L."/>
            <person name="Kruys A."/>
            <person name="Hutchinson M.I."/>
            <person name="Powell A.J."/>
            <person name="Barry K."/>
            <person name="Miller A.N."/>
            <person name="Grigoriev I.V."/>
            <person name="Debuchy R."/>
            <person name="Gladieux P."/>
            <person name="Thoren M.H."/>
            <person name="Johannesson H."/>
        </authorList>
    </citation>
    <scope>NUCLEOTIDE SEQUENCE</scope>
    <source>
        <strain evidence="3">SMH2532-1</strain>
    </source>
</reference>
<organism evidence="3 4">
    <name type="scientific">Cercophora newfieldiana</name>
    <dbReference type="NCBI Taxonomy" id="92897"/>
    <lineage>
        <taxon>Eukaryota</taxon>
        <taxon>Fungi</taxon>
        <taxon>Dikarya</taxon>
        <taxon>Ascomycota</taxon>
        <taxon>Pezizomycotina</taxon>
        <taxon>Sordariomycetes</taxon>
        <taxon>Sordariomycetidae</taxon>
        <taxon>Sordariales</taxon>
        <taxon>Lasiosphaeriaceae</taxon>
        <taxon>Cercophora</taxon>
    </lineage>
</organism>
<name>A0AA39YAH2_9PEZI</name>
<dbReference type="PANTHER" id="PTHR37848:SF1">
    <property type="entry name" value="SUN DOMAIN-CONTAINING PROTEIN"/>
    <property type="match status" value="1"/>
</dbReference>
<protein>
    <recommendedName>
        <fullName evidence="5">Abc transporter protein</fullName>
    </recommendedName>
</protein>
<sequence>MGKPTDSMRPSDDALSLHATSTRPSDLFLDDDAPELQIDDLPPLYDEVTGPDNGDSSSAPLLPNPTPAPDAIFDVLSPLLTDHSGNQYFIDKRFDNDPKMLEYHVERWAKFPPRPFVRLHGTHSQNVENNGKKERKTVTDFDIQVELTPYLFSDARTFEAMREVRTPENSDKVRRGTVLAKRAPGSTQSIEVGLPAKPTLKEWCHRYHASHAGLKSFTVMRRMIGFDEEEVKRRLEILVRHTNYRGHLNISFPVQNQYTHLYNDVKINRWRLTTWIYWLCIFTLMFLFTWPYLFFRTKRFEVVTVDWAFSQHTQDGRKKYVTISEEQWFNLWGRAIHRAVLEKRQCTLDQQDLLASEGAAPQFGNTVVDGAMDFFRAGVSAMNEVNRHLGWGGDC</sequence>
<dbReference type="EMBL" id="JAULSV010000003">
    <property type="protein sequence ID" value="KAK0649036.1"/>
    <property type="molecule type" value="Genomic_DNA"/>
</dbReference>
<dbReference type="PANTHER" id="PTHR37848">
    <property type="entry name" value="EXPRESSED PROTEIN"/>
    <property type="match status" value="1"/>
</dbReference>
<keyword evidence="2" id="KW-0472">Membrane</keyword>
<evidence type="ECO:0000313" key="3">
    <source>
        <dbReference type="EMBL" id="KAK0649036.1"/>
    </source>
</evidence>
<evidence type="ECO:0008006" key="5">
    <source>
        <dbReference type="Google" id="ProtNLM"/>
    </source>
</evidence>
<feature type="compositionally biased region" description="Acidic residues" evidence="1">
    <location>
        <begin position="28"/>
        <end position="38"/>
    </location>
</feature>
<feature type="transmembrane region" description="Helical" evidence="2">
    <location>
        <begin position="275"/>
        <end position="295"/>
    </location>
</feature>
<evidence type="ECO:0000313" key="4">
    <source>
        <dbReference type="Proteomes" id="UP001174936"/>
    </source>
</evidence>
<keyword evidence="4" id="KW-1185">Reference proteome</keyword>
<accession>A0AA39YAH2</accession>
<evidence type="ECO:0000256" key="1">
    <source>
        <dbReference type="SAM" id="MobiDB-lite"/>
    </source>
</evidence>
<dbReference type="AlphaFoldDB" id="A0AA39YAH2"/>
<proteinExistence type="predicted"/>
<keyword evidence="2" id="KW-1133">Transmembrane helix</keyword>
<comment type="caution">
    <text evidence="3">The sequence shown here is derived from an EMBL/GenBank/DDBJ whole genome shotgun (WGS) entry which is preliminary data.</text>
</comment>
<keyword evidence="2" id="KW-0812">Transmembrane</keyword>
<gene>
    <name evidence="3" type="ORF">B0T16DRAFT_326322</name>
</gene>